<keyword evidence="3" id="KW-1185">Reference proteome</keyword>
<evidence type="ECO:0000313" key="3">
    <source>
        <dbReference type="Proteomes" id="UP000799324"/>
    </source>
</evidence>
<dbReference type="OrthoDB" id="3643156at2759"/>
<organism evidence="2 3">
    <name type="scientific">Lophiostoma macrostomum CBS 122681</name>
    <dbReference type="NCBI Taxonomy" id="1314788"/>
    <lineage>
        <taxon>Eukaryota</taxon>
        <taxon>Fungi</taxon>
        <taxon>Dikarya</taxon>
        <taxon>Ascomycota</taxon>
        <taxon>Pezizomycotina</taxon>
        <taxon>Dothideomycetes</taxon>
        <taxon>Pleosporomycetidae</taxon>
        <taxon>Pleosporales</taxon>
        <taxon>Lophiostomataceae</taxon>
        <taxon>Lophiostoma</taxon>
    </lineage>
</organism>
<protein>
    <submittedName>
        <fullName evidence="2">Uncharacterized protein</fullName>
    </submittedName>
</protein>
<gene>
    <name evidence="2" type="ORF">K491DRAFT_596597</name>
</gene>
<dbReference type="EMBL" id="MU004334">
    <property type="protein sequence ID" value="KAF2656662.1"/>
    <property type="molecule type" value="Genomic_DNA"/>
</dbReference>
<proteinExistence type="predicted"/>
<feature type="signal peptide" evidence="1">
    <location>
        <begin position="1"/>
        <end position="15"/>
    </location>
</feature>
<dbReference type="AlphaFoldDB" id="A0A6A6TAI2"/>
<accession>A0A6A6TAI2</accession>
<reference evidence="2" key="1">
    <citation type="journal article" date="2020" name="Stud. Mycol.">
        <title>101 Dothideomycetes genomes: a test case for predicting lifestyles and emergence of pathogens.</title>
        <authorList>
            <person name="Haridas S."/>
            <person name="Albert R."/>
            <person name="Binder M."/>
            <person name="Bloem J."/>
            <person name="Labutti K."/>
            <person name="Salamov A."/>
            <person name="Andreopoulos B."/>
            <person name="Baker S."/>
            <person name="Barry K."/>
            <person name="Bills G."/>
            <person name="Bluhm B."/>
            <person name="Cannon C."/>
            <person name="Castanera R."/>
            <person name="Culley D."/>
            <person name="Daum C."/>
            <person name="Ezra D."/>
            <person name="Gonzalez J."/>
            <person name="Henrissat B."/>
            <person name="Kuo A."/>
            <person name="Liang C."/>
            <person name="Lipzen A."/>
            <person name="Lutzoni F."/>
            <person name="Magnuson J."/>
            <person name="Mondo S."/>
            <person name="Nolan M."/>
            <person name="Ohm R."/>
            <person name="Pangilinan J."/>
            <person name="Park H.-J."/>
            <person name="Ramirez L."/>
            <person name="Alfaro M."/>
            <person name="Sun H."/>
            <person name="Tritt A."/>
            <person name="Yoshinaga Y."/>
            <person name="Zwiers L.-H."/>
            <person name="Turgeon B."/>
            <person name="Goodwin S."/>
            <person name="Spatafora J."/>
            <person name="Crous P."/>
            <person name="Grigoriev I."/>
        </authorList>
    </citation>
    <scope>NUCLEOTIDE SEQUENCE</scope>
    <source>
        <strain evidence="2">CBS 122681</strain>
    </source>
</reference>
<name>A0A6A6TAI2_9PLEO</name>
<keyword evidence="1" id="KW-0732">Signal</keyword>
<sequence length="357" mass="40032">MKILLPFSLLAVVGAYVLRQHDRPQTSIIEEGRREERVPGIGVHLTTSYAVAAVRYENGTTEDLVKVKAGADYINLMTRWADPASTRICDSDWEKLLCGIAQKKRDWNKFLGRPSTPEVGILAAMLQDVKIALADKLRTEVKAINPVFPMLAGLEQKDVEDALGYAGLEWPSYSSWSVYRETNAAYVGMGHGLCNDWENPHNCLFEETRMPYERALFLNFDNSSFEAVVQLMKTASWQATPDVYTLEMDLGWWDLPMYEVPRARFWARIHETIVDVGNSGFGDIDKVFILGQHASDPEFLDVVEGALKEIAGSPEVIGMQEADDTEMLAARGSAEWAYRALNVQRNDEGSEAEGMEL</sequence>
<evidence type="ECO:0000256" key="1">
    <source>
        <dbReference type="SAM" id="SignalP"/>
    </source>
</evidence>
<dbReference type="Proteomes" id="UP000799324">
    <property type="component" value="Unassembled WGS sequence"/>
</dbReference>
<feature type="chain" id="PRO_5025503671" evidence="1">
    <location>
        <begin position="16"/>
        <end position="357"/>
    </location>
</feature>
<evidence type="ECO:0000313" key="2">
    <source>
        <dbReference type="EMBL" id="KAF2656662.1"/>
    </source>
</evidence>